<feature type="domain" description="C2H2-type" evidence="14">
    <location>
        <begin position="571"/>
        <end position="598"/>
    </location>
</feature>
<keyword evidence="6" id="KW-0862">Zinc</keyword>
<feature type="compositionally biased region" description="Basic and acidic residues" evidence="12">
    <location>
        <begin position="64"/>
        <end position="79"/>
    </location>
</feature>
<comment type="similarity">
    <text evidence="2">Belongs to the krueppel C2H2-type zinc-finger protein family.</text>
</comment>
<dbReference type="PANTHER" id="PTHR23226">
    <property type="entry name" value="ZINC FINGER AND SCAN DOMAIN-CONTAINING"/>
    <property type="match status" value="1"/>
</dbReference>
<feature type="compositionally biased region" description="Polar residues" evidence="12">
    <location>
        <begin position="185"/>
        <end position="203"/>
    </location>
</feature>
<protein>
    <submittedName>
        <fullName evidence="16">Uncharacterized protein</fullName>
    </submittedName>
</protein>
<dbReference type="Pfam" id="PF02023">
    <property type="entry name" value="SCAN"/>
    <property type="match status" value="1"/>
</dbReference>
<dbReference type="FunFam" id="3.30.160.60:FF:001158">
    <property type="entry name" value="zinc finger protein 22"/>
    <property type="match status" value="1"/>
</dbReference>
<dbReference type="Proteomes" id="UP000472272">
    <property type="component" value="Chromosome 2"/>
</dbReference>
<keyword evidence="10" id="KW-0539">Nucleus</keyword>
<feature type="compositionally biased region" description="Basic and acidic residues" evidence="12">
    <location>
        <begin position="505"/>
        <end position="514"/>
    </location>
</feature>
<evidence type="ECO:0000259" key="15">
    <source>
        <dbReference type="PROSITE" id="PS50804"/>
    </source>
</evidence>
<dbReference type="GO" id="GO:0045892">
    <property type="term" value="P:negative regulation of DNA-templated transcription"/>
    <property type="evidence" value="ECO:0007669"/>
    <property type="project" value="UniProtKB-ARBA"/>
</dbReference>
<dbReference type="GO" id="GO:0000981">
    <property type="term" value="F:DNA-binding transcription factor activity, RNA polymerase II-specific"/>
    <property type="evidence" value="ECO:0007669"/>
    <property type="project" value="TreeGrafter"/>
</dbReference>
<dbReference type="InterPro" id="IPR036236">
    <property type="entry name" value="Znf_C2H2_sf"/>
</dbReference>
<dbReference type="AlphaFoldDB" id="A0A670IPJ0"/>
<dbReference type="FunFam" id="3.30.160.60:FF:002343">
    <property type="entry name" value="Zinc finger protein 33A"/>
    <property type="match status" value="2"/>
</dbReference>
<reference evidence="16" key="2">
    <citation type="submission" date="2025-08" db="UniProtKB">
        <authorList>
            <consortium name="Ensembl"/>
        </authorList>
    </citation>
    <scope>IDENTIFICATION</scope>
</reference>
<sequence>MECTGSLLKNEPFCYIFVFYITACHVSACHLLPPPRCILLKEGMATEEPAQELGTPEEEEEEEKFGFDEEGEKTVHLSHSDQASPMNDTAVGEEASPAPGVRRGNPMEEQDPAGPQTEETLEEGRGGEHFPVYRVGSTEEVQIEEGPQDAKQIPDEAAPLGTKRTPGEEAAQEAQQVPDEAGLHQASQTTDKKLQQPQDFQKTAKSRRKLLVPTRWDHTKSFQTSFRRIADAIQWPREERKTQNLLDLSGEATQVYKTLGSIGQVVDEDATSLELWRRRFRQFCYLEAEGPQEVCSRLQDLCFRWLQPQKRTKEQILELLVLEQFLAILPQEMQIWVRKRGPETCAQAVTLAEIFCWKLQDHERWDQQVPGPFEKVAVNFSKVDPLKMQLYVVAMQDDERITSLLAGNGQASESEEENLRLERPGQVEYRRMSLERAKGSVFLFPEMGEVPANQLVTGREVFQFLETEETSGSQQAPEKRQRRLLEQAAEKAFHSEGAKSLNESTLHERLEASPRKKTVAGESCSQSTDPLKNLNVQAGKKSYRCSYCGKIFNHASAHLVHERVHTGEKPYNCLECGQSFSRRSHLTRHQRIHTGEKPHTCSECGKHFSRRSHLIEHQRTHTGEKPFACSICGKSFNYRSLLKEHARIHTGEKPYKCSDCGKSFNRRESFIIHERTHTGEKPYECLDCGKRFSQRSNITAHEKTHMGEGKCKCLECGKSFCNSTSLLKHQRIHTEEKA</sequence>
<feature type="domain" description="C2H2-type" evidence="14">
    <location>
        <begin position="543"/>
        <end position="570"/>
    </location>
</feature>
<evidence type="ECO:0000256" key="5">
    <source>
        <dbReference type="ARBA" id="ARBA00022771"/>
    </source>
</evidence>
<dbReference type="CDD" id="cd07936">
    <property type="entry name" value="SCAN"/>
    <property type="match status" value="1"/>
</dbReference>
<evidence type="ECO:0000256" key="8">
    <source>
        <dbReference type="ARBA" id="ARBA00023125"/>
    </source>
</evidence>
<dbReference type="FunFam" id="3.30.160.60:FF:000624">
    <property type="entry name" value="zinc finger protein 697"/>
    <property type="match status" value="1"/>
</dbReference>
<dbReference type="Gene3D" id="3.30.160.60">
    <property type="entry name" value="Classic Zinc Finger"/>
    <property type="match status" value="7"/>
</dbReference>
<dbReference type="SUPFAM" id="SSF47353">
    <property type="entry name" value="Retrovirus capsid dimerization domain-like"/>
    <property type="match status" value="1"/>
</dbReference>
<evidence type="ECO:0000256" key="4">
    <source>
        <dbReference type="ARBA" id="ARBA00022737"/>
    </source>
</evidence>
<evidence type="ECO:0000256" key="12">
    <source>
        <dbReference type="SAM" id="MobiDB-lite"/>
    </source>
</evidence>
<comment type="subcellular location">
    <subcellularLocation>
        <location evidence="1">Nucleus</location>
    </subcellularLocation>
</comment>
<evidence type="ECO:0000313" key="17">
    <source>
        <dbReference type="Proteomes" id="UP000472272"/>
    </source>
</evidence>
<evidence type="ECO:0000256" key="10">
    <source>
        <dbReference type="ARBA" id="ARBA00023242"/>
    </source>
</evidence>
<dbReference type="GO" id="GO:0005634">
    <property type="term" value="C:nucleus"/>
    <property type="evidence" value="ECO:0007669"/>
    <property type="project" value="UniProtKB-SubCell"/>
</dbReference>
<dbReference type="SMART" id="SM00355">
    <property type="entry name" value="ZnF_C2H2"/>
    <property type="match status" value="7"/>
</dbReference>
<reference evidence="16 17" key="1">
    <citation type="journal article" date="2019" name="Proc. Natl. Acad. Sci. U.S.A.">
        <title>Regulatory changes in pterin and carotenoid genes underlie balanced color polymorphisms in the wall lizard.</title>
        <authorList>
            <person name="Andrade P."/>
            <person name="Pinho C."/>
            <person name="Perez I de Lanuza G."/>
            <person name="Afonso S."/>
            <person name="Brejcha J."/>
            <person name="Rubin C.J."/>
            <person name="Wallerman O."/>
            <person name="Pereira P."/>
            <person name="Sabatino S.J."/>
            <person name="Bellati A."/>
            <person name="Pellitteri-Rosa D."/>
            <person name="Bosakova Z."/>
            <person name="Bunikis I."/>
            <person name="Carretero M.A."/>
            <person name="Feiner N."/>
            <person name="Marsik P."/>
            <person name="Pauperio F."/>
            <person name="Salvi D."/>
            <person name="Soler L."/>
            <person name="While G.M."/>
            <person name="Uller T."/>
            <person name="Font E."/>
            <person name="Andersson L."/>
            <person name="Carneiro M."/>
        </authorList>
    </citation>
    <scope>NUCLEOTIDE SEQUENCE</scope>
</reference>
<dbReference type="SUPFAM" id="SSF57667">
    <property type="entry name" value="beta-beta-alpha zinc fingers"/>
    <property type="match status" value="4"/>
</dbReference>
<dbReference type="Gene3D" id="1.10.4020.10">
    <property type="entry name" value="DNA breaking-rejoining enzymes"/>
    <property type="match status" value="1"/>
</dbReference>
<keyword evidence="7" id="KW-0805">Transcription regulation</keyword>
<organism evidence="16 17">
    <name type="scientific">Podarcis muralis</name>
    <name type="common">Wall lizard</name>
    <name type="synonym">Lacerta muralis</name>
    <dbReference type="NCBI Taxonomy" id="64176"/>
    <lineage>
        <taxon>Eukaryota</taxon>
        <taxon>Metazoa</taxon>
        <taxon>Chordata</taxon>
        <taxon>Craniata</taxon>
        <taxon>Vertebrata</taxon>
        <taxon>Euteleostomi</taxon>
        <taxon>Lepidosauria</taxon>
        <taxon>Squamata</taxon>
        <taxon>Bifurcata</taxon>
        <taxon>Unidentata</taxon>
        <taxon>Episquamata</taxon>
        <taxon>Laterata</taxon>
        <taxon>Lacertibaenia</taxon>
        <taxon>Lacertidae</taxon>
        <taxon>Podarcis</taxon>
    </lineage>
</organism>
<keyword evidence="3" id="KW-0479">Metal-binding</keyword>
<dbReference type="FunFam" id="3.30.160.60:FF:000566">
    <property type="entry name" value="zinc finger protein 133 isoform X2"/>
    <property type="match status" value="1"/>
</dbReference>
<dbReference type="FunFam" id="1.10.4020.10:FF:000001">
    <property type="entry name" value="zinc finger protein 263 isoform X1"/>
    <property type="match status" value="1"/>
</dbReference>
<dbReference type="PROSITE" id="PS50804">
    <property type="entry name" value="SCAN_BOX"/>
    <property type="match status" value="1"/>
</dbReference>
<feature type="domain" description="C2H2-type" evidence="14">
    <location>
        <begin position="655"/>
        <end position="682"/>
    </location>
</feature>
<keyword evidence="17" id="KW-1185">Reference proteome</keyword>
<dbReference type="Ensembl" id="ENSPMRT00000014872.1">
    <property type="protein sequence ID" value="ENSPMRP00000013915.1"/>
    <property type="gene ID" value="ENSPMRG00000009327.1"/>
</dbReference>
<dbReference type="SMART" id="SM00431">
    <property type="entry name" value="SCAN"/>
    <property type="match status" value="1"/>
</dbReference>
<dbReference type="InterPro" id="IPR038269">
    <property type="entry name" value="SCAN_sf"/>
</dbReference>
<feature type="domain" description="C2H2-type" evidence="14">
    <location>
        <begin position="683"/>
        <end position="710"/>
    </location>
</feature>
<dbReference type="FunFam" id="3.30.160.60:FF:000557">
    <property type="entry name" value="zinc finger and SCAN domain-containing protein 29"/>
    <property type="match status" value="1"/>
</dbReference>
<dbReference type="PROSITE" id="PS50157">
    <property type="entry name" value="ZINC_FINGER_C2H2_2"/>
    <property type="match status" value="7"/>
</dbReference>
<name>A0A670IPJ0_PODMU</name>
<evidence type="ECO:0000256" key="6">
    <source>
        <dbReference type="ARBA" id="ARBA00022833"/>
    </source>
</evidence>
<dbReference type="PROSITE" id="PS00028">
    <property type="entry name" value="ZINC_FINGER_C2H2_1"/>
    <property type="match status" value="7"/>
</dbReference>
<keyword evidence="8" id="KW-0238">DNA-binding</keyword>
<feature type="domain" description="C2H2-type" evidence="14">
    <location>
        <begin position="599"/>
        <end position="626"/>
    </location>
</feature>
<dbReference type="GO" id="GO:0008270">
    <property type="term" value="F:zinc ion binding"/>
    <property type="evidence" value="ECO:0007669"/>
    <property type="project" value="UniProtKB-KW"/>
</dbReference>
<dbReference type="Pfam" id="PF00096">
    <property type="entry name" value="zf-C2H2"/>
    <property type="match status" value="6"/>
</dbReference>
<dbReference type="GeneTree" id="ENSGT00940000154715"/>
<evidence type="ECO:0000256" key="11">
    <source>
        <dbReference type="PROSITE-ProRule" id="PRU00042"/>
    </source>
</evidence>
<keyword evidence="13" id="KW-0472">Membrane</keyword>
<feature type="domain" description="SCAN box" evidence="15">
    <location>
        <begin position="277"/>
        <end position="353"/>
    </location>
</feature>
<proteinExistence type="inferred from homology"/>
<dbReference type="InterPro" id="IPR013087">
    <property type="entry name" value="Znf_C2H2_type"/>
</dbReference>
<evidence type="ECO:0000259" key="14">
    <source>
        <dbReference type="PROSITE" id="PS50157"/>
    </source>
</evidence>
<evidence type="ECO:0000256" key="7">
    <source>
        <dbReference type="ARBA" id="ARBA00023015"/>
    </source>
</evidence>
<dbReference type="PANTHER" id="PTHR23226:SF377">
    <property type="entry name" value="ZINC FINGER AND SCAN DOMAIN-CONTAINING PROTEIN 20"/>
    <property type="match status" value="1"/>
</dbReference>
<feature type="region of interest" description="Disordered" evidence="12">
    <location>
        <begin position="490"/>
        <end position="527"/>
    </location>
</feature>
<feature type="domain" description="C2H2-type" evidence="14">
    <location>
        <begin position="627"/>
        <end position="654"/>
    </location>
</feature>
<dbReference type="InterPro" id="IPR003309">
    <property type="entry name" value="SCAN_dom"/>
</dbReference>
<evidence type="ECO:0000313" key="16">
    <source>
        <dbReference type="Ensembl" id="ENSPMRP00000013915.1"/>
    </source>
</evidence>
<evidence type="ECO:0000256" key="9">
    <source>
        <dbReference type="ARBA" id="ARBA00023163"/>
    </source>
</evidence>
<evidence type="ECO:0000256" key="13">
    <source>
        <dbReference type="SAM" id="Phobius"/>
    </source>
</evidence>
<keyword evidence="13" id="KW-0812">Transmembrane</keyword>
<dbReference type="GO" id="GO:0000978">
    <property type="term" value="F:RNA polymerase II cis-regulatory region sequence-specific DNA binding"/>
    <property type="evidence" value="ECO:0007669"/>
    <property type="project" value="TreeGrafter"/>
</dbReference>
<keyword evidence="9" id="KW-0804">Transcription</keyword>
<reference evidence="16" key="3">
    <citation type="submission" date="2025-09" db="UniProtKB">
        <authorList>
            <consortium name="Ensembl"/>
        </authorList>
    </citation>
    <scope>IDENTIFICATION</scope>
</reference>
<evidence type="ECO:0000256" key="2">
    <source>
        <dbReference type="ARBA" id="ARBA00006991"/>
    </source>
</evidence>
<feature type="domain" description="C2H2-type" evidence="14">
    <location>
        <begin position="711"/>
        <end position="738"/>
    </location>
</feature>
<accession>A0A670IPJ0</accession>
<keyword evidence="5 11" id="KW-0863">Zinc-finger</keyword>
<feature type="transmembrane region" description="Helical" evidence="13">
    <location>
        <begin position="12"/>
        <end position="33"/>
    </location>
</feature>
<feature type="region of interest" description="Disordered" evidence="12">
    <location>
        <begin position="47"/>
        <end position="207"/>
    </location>
</feature>
<evidence type="ECO:0000256" key="3">
    <source>
        <dbReference type="ARBA" id="ARBA00022723"/>
    </source>
</evidence>
<keyword evidence="4" id="KW-0677">Repeat</keyword>
<evidence type="ECO:0000256" key="1">
    <source>
        <dbReference type="ARBA" id="ARBA00004123"/>
    </source>
</evidence>
<keyword evidence="13" id="KW-1133">Transmembrane helix</keyword>